<dbReference type="InterPro" id="IPR036390">
    <property type="entry name" value="WH_DNA-bd_sf"/>
</dbReference>
<comment type="subunit">
    <text evidence="3">Homodimer.</text>
</comment>
<evidence type="ECO:0000256" key="6">
    <source>
        <dbReference type="ARBA" id="ARBA00023015"/>
    </source>
</evidence>
<evidence type="ECO:0000256" key="10">
    <source>
        <dbReference type="ARBA" id="ARBA00023211"/>
    </source>
</evidence>
<dbReference type="PROSITE" id="PS50944">
    <property type="entry name" value="HTH_DTXR"/>
    <property type="match status" value="1"/>
</dbReference>
<dbReference type="Gene3D" id="1.10.10.10">
    <property type="entry name" value="Winged helix-like DNA-binding domain superfamily/Winged helix DNA-binding domain"/>
    <property type="match status" value="1"/>
</dbReference>
<evidence type="ECO:0000256" key="4">
    <source>
        <dbReference type="ARBA" id="ARBA00022490"/>
    </source>
</evidence>
<evidence type="ECO:0000256" key="11">
    <source>
        <dbReference type="ARBA" id="ARBA00032593"/>
    </source>
</evidence>
<dbReference type="PATRIC" id="fig|479117.4.peg.1519"/>
<dbReference type="FunFam" id="1.10.60.10:FF:000004">
    <property type="entry name" value="DtxR family transcriptional regulator"/>
    <property type="match status" value="1"/>
</dbReference>
<dbReference type="InterPro" id="IPR022689">
    <property type="entry name" value="Iron_dep_repressor"/>
</dbReference>
<comment type="caution">
    <text evidence="13">The sequence shown here is derived from an EMBL/GenBank/DDBJ whole genome shotgun (WGS) entry which is preliminary data.</text>
</comment>
<dbReference type="RefSeq" id="WP_062021979.1">
    <property type="nucleotide sequence ID" value="NZ_LQQC01000010.1"/>
</dbReference>
<comment type="subcellular location">
    <subcellularLocation>
        <location evidence="1">Cytoplasm</location>
    </subcellularLocation>
</comment>
<keyword evidence="8" id="KW-0010">Activator</keyword>
<dbReference type="InterPro" id="IPR001367">
    <property type="entry name" value="Fe_dep_repressor"/>
</dbReference>
<evidence type="ECO:0000256" key="9">
    <source>
        <dbReference type="ARBA" id="ARBA00023163"/>
    </source>
</evidence>
<dbReference type="AlphaFoldDB" id="A0A150H8P8"/>
<evidence type="ECO:0000256" key="2">
    <source>
        <dbReference type="ARBA" id="ARBA00007871"/>
    </source>
</evidence>
<comment type="similarity">
    <text evidence="2">Belongs to the DtxR/MntR family.</text>
</comment>
<evidence type="ECO:0000256" key="1">
    <source>
        <dbReference type="ARBA" id="ARBA00004496"/>
    </source>
</evidence>
<protein>
    <recommendedName>
        <fullName evidence="11">Manganese transport regulator</fullName>
    </recommendedName>
</protein>
<dbReference type="PANTHER" id="PTHR33238">
    <property type="entry name" value="IRON (METAL) DEPENDENT REPRESSOR, DTXR FAMILY"/>
    <property type="match status" value="1"/>
</dbReference>
<keyword evidence="6" id="KW-0805">Transcription regulation</keyword>
<evidence type="ECO:0000313" key="13">
    <source>
        <dbReference type="EMBL" id="KXZ58483.1"/>
    </source>
</evidence>
<dbReference type="Proteomes" id="UP000243589">
    <property type="component" value="Unassembled WGS sequence"/>
</dbReference>
<dbReference type="PANTHER" id="PTHR33238:SF11">
    <property type="entry name" value="TRANSCRIPTIONAL REGULATOR MNTR"/>
    <property type="match status" value="1"/>
</dbReference>
<dbReference type="GO" id="GO:0045892">
    <property type="term" value="P:negative regulation of DNA-templated transcription"/>
    <property type="evidence" value="ECO:0007669"/>
    <property type="project" value="TreeGrafter"/>
</dbReference>
<dbReference type="Pfam" id="PF01325">
    <property type="entry name" value="Fe_dep_repress"/>
    <property type="match status" value="1"/>
</dbReference>
<dbReference type="SMART" id="SM00529">
    <property type="entry name" value="HTH_DTXR"/>
    <property type="match status" value="1"/>
</dbReference>
<reference evidence="13 14" key="1">
    <citation type="submission" date="2016-01" db="EMBL/GenBank/DDBJ databases">
        <title>Use of Whole Genome Sequencing to ascertain that Brevibacterium massiliense (Roux, Raoult 2009) is a later heterotypic synonym of Brevibacterium ravenspurgense (Mages 2008).</title>
        <authorList>
            <person name="Bernier A.-M."/>
            <person name="Burdz T."/>
            <person name="Huynh C."/>
            <person name="Pachecho A.L."/>
            <person name="Wiebe D."/>
            <person name="Bonner C."/>
            <person name="Bernard K."/>
        </authorList>
    </citation>
    <scope>NUCLEOTIDE SEQUENCE [LARGE SCALE GENOMIC DNA]</scope>
    <source>
        <strain evidence="13 14">CCUG56047</strain>
    </source>
</reference>
<keyword evidence="5" id="KW-0678">Repressor</keyword>
<dbReference type="InterPro" id="IPR036388">
    <property type="entry name" value="WH-like_DNA-bd_sf"/>
</dbReference>
<dbReference type="SUPFAM" id="SSF47979">
    <property type="entry name" value="Iron-dependent repressor protein, dimerization domain"/>
    <property type="match status" value="1"/>
</dbReference>
<feature type="domain" description="HTH dtxR-type" evidence="12">
    <location>
        <begin position="8"/>
        <end position="70"/>
    </location>
</feature>
<dbReference type="GO" id="GO:0046914">
    <property type="term" value="F:transition metal ion binding"/>
    <property type="evidence" value="ECO:0007669"/>
    <property type="project" value="InterPro"/>
</dbReference>
<accession>A0A150H8P8</accession>
<dbReference type="GO" id="GO:0003700">
    <property type="term" value="F:DNA-binding transcription factor activity"/>
    <property type="evidence" value="ECO:0007669"/>
    <property type="project" value="InterPro"/>
</dbReference>
<keyword evidence="10" id="KW-0464">Manganese</keyword>
<keyword evidence="14" id="KW-1185">Reference proteome</keyword>
<dbReference type="InterPro" id="IPR050536">
    <property type="entry name" value="DtxR_MntR_Metal-Reg"/>
</dbReference>
<dbReference type="GO" id="GO:0005737">
    <property type="term" value="C:cytoplasm"/>
    <property type="evidence" value="ECO:0007669"/>
    <property type="project" value="UniProtKB-SubCell"/>
</dbReference>
<dbReference type="SUPFAM" id="SSF46785">
    <property type="entry name" value="Winged helix' DNA-binding domain"/>
    <property type="match status" value="1"/>
</dbReference>
<dbReference type="GO" id="GO:0003677">
    <property type="term" value="F:DNA binding"/>
    <property type="evidence" value="ECO:0007669"/>
    <property type="project" value="UniProtKB-KW"/>
</dbReference>
<dbReference type="Gene3D" id="1.10.60.10">
    <property type="entry name" value="Iron dependent repressor, metal binding and dimerisation domain"/>
    <property type="match status" value="1"/>
</dbReference>
<gene>
    <name evidence="13" type="primary">ideR_3</name>
    <name evidence="13" type="ORF">Bravens_01532</name>
</gene>
<evidence type="ECO:0000313" key="14">
    <source>
        <dbReference type="Proteomes" id="UP000243589"/>
    </source>
</evidence>
<evidence type="ECO:0000256" key="7">
    <source>
        <dbReference type="ARBA" id="ARBA00023125"/>
    </source>
</evidence>
<evidence type="ECO:0000259" key="12">
    <source>
        <dbReference type="PROSITE" id="PS50944"/>
    </source>
</evidence>
<keyword evidence="7" id="KW-0238">DNA-binding</keyword>
<evidence type="ECO:0000256" key="5">
    <source>
        <dbReference type="ARBA" id="ARBA00022491"/>
    </source>
</evidence>
<dbReference type="EMBL" id="LQQC01000010">
    <property type="protein sequence ID" value="KXZ58483.1"/>
    <property type="molecule type" value="Genomic_DNA"/>
</dbReference>
<organism evidence="13 14">
    <name type="scientific">Brevibacterium ravenspurgense</name>
    <dbReference type="NCBI Taxonomy" id="479117"/>
    <lineage>
        <taxon>Bacteria</taxon>
        <taxon>Bacillati</taxon>
        <taxon>Actinomycetota</taxon>
        <taxon>Actinomycetes</taxon>
        <taxon>Micrococcales</taxon>
        <taxon>Brevibacteriaceae</taxon>
        <taxon>Brevibacterium</taxon>
    </lineage>
</organism>
<sequence>MSTELEHLSPVTQDFLKAIWSAEEWGGGPITTKALAERFGTSSASVTDTVKRLAAADLVAYTPYKPVRLTDVGRRHAVQMVRRHRLLETYLVSMLNYSWTEVHDEAERLEHAVSDLFVSRIDALMGFPTADPHGDPIPDAGGRIYHPDRAVLLGEATAEGLHRVDRVDDSENDILTQAANHGCVPGAHIVPGAVLENAPNLAEAVWVSPVQEG</sequence>
<dbReference type="InterPro" id="IPR022687">
    <property type="entry name" value="HTH_DTXR"/>
</dbReference>
<name>A0A150H8P8_9MICO</name>
<evidence type="ECO:0000256" key="3">
    <source>
        <dbReference type="ARBA" id="ARBA00011738"/>
    </source>
</evidence>
<dbReference type="InterPro" id="IPR036421">
    <property type="entry name" value="Fe_dep_repressor_sf"/>
</dbReference>
<keyword evidence="9" id="KW-0804">Transcription</keyword>
<keyword evidence="4" id="KW-0963">Cytoplasm</keyword>
<evidence type="ECO:0000256" key="8">
    <source>
        <dbReference type="ARBA" id="ARBA00023159"/>
    </source>
</evidence>
<dbReference type="GO" id="GO:0046983">
    <property type="term" value="F:protein dimerization activity"/>
    <property type="evidence" value="ECO:0007669"/>
    <property type="project" value="InterPro"/>
</dbReference>
<dbReference type="Pfam" id="PF02742">
    <property type="entry name" value="Fe_dep_repr_C"/>
    <property type="match status" value="1"/>
</dbReference>
<proteinExistence type="inferred from homology"/>